<evidence type="ECO:0000313" key="1">
    <source>
        <dbReference type="EMBL" id="CAH9106407.1"/>
    </source>
</evidence>
<dbReference type="AlphaFoldDB" id="A0AAV0DTK7"/>
<organism evidence="1 2">
    <name type="scientific">Cuscuta epithymum</name>
    <dbReference type="NCBI Taxonomy" id="186058"/>
    <lineage>
        <taxon>Eukaryota</taxon>
        <taxon>Viridiplantae</taxon>
        <taxon>Streptophyta</taxon>
        <taxon>Embryophyta</taxon>
        <taxon>Tracheophyta</taxon>
        <taxon>Spermatophyta</taxon>
        <taxon>Magnoliopsida</taxon>
        <taxon>eudicotyledons</taxon>
        <taxon>Gunneridae</taxon>
        <taxon>Pentapetalae</taxon>
        <taxon>asterids</taxon>
        <taxon>lamiids</taxon>
        <taxon>Solanales</taxon>
        <taxon>Convolvulaceae</taxon>
        <taxon>Cuscuteae</taxon>
        <taxon>Cuscuta</taxon>
        <taxon>Cuscuta subgen. Cuscuta</taxon>
    </lineage>
</organism>
<accession>A0AAV0DTK7</accession>
<name>A0AAV0DTK7_9ASTE</name>
<dbReference type="Proteomes" id="UP001152523">
    <property type="component" value="Unassembled WGS sequence"/>
</dbReference>
<protein>
    <submittedName>
        <fullName evidence="1">Uncharacterized protein</fullName>
    </submittedName>
</protein>
<dbReference type="EMBL" id="CAMAPF010000137">
    <property type="protein sequence ID" value="CAH9106407.1"/>
    <property type="molecule type" value="Genomic_DNA"/>
</dbReference>
<sequence>MPINNSCMSTIQTMTRLTDEEYYEISLAHTLVLKTEMGKKGRERERAGDKEEKCDARRVERNVLTDTYICICVCGVYIFQIKIENGN</sequence>
<keyword evidence="2" id="KW-1185">Reference proteome</keyword>
<reference evidence="1" key="1">
    <citation type="submission" date="2022-07" db="EMBL/GenBank/DDBJ databases">
        <authorList>
            <person name="Macas J."/>
            <person name="Novak P."/>
            <person name="Neumann P."/>
        </authorList>
    </citation>
    <scope>NUCLEOTIDE SEQUENCE</scope>
</reference>
<comment type="caution">
    <text evidence="1">The sequence shown here is derived from an EMBL/GenBank/DDBJ whole genome shotgun (WGS) entry which is preliminary data.</text>
</comment>
<evidence type="ECO:0000313" key="2">
    <source>
        <dbReference type="Proteomes" id="UP001152523"/>
    </source>
</evidence>
<proteinExistence type="predicted"/>
<gene>
    <name evidence="1" type="ORF">CEPIT_LOCUS17597</name>
</gene>